<reference evidence="1" key="1">
    <citation type="submission" date="2014-09" db="EMBL/GenBank/DDBJ databases">
        <authorList>
            <person name="Magalhaes I.L.F."/>
            <person name="Oliveira U."/>
            <person name="Santos F.R."/>
            <person name="Vidigal T.H.D.A."/>
            <person name="Brescovit A.D."/>
            <person name="Santos A.J."/>
        </authorList>
    </citation>
    <scope>NUCLEOTIDE SEQUENCE</scope>
    <source>
        <tissue evidence="1">Shoot tissue taken approximately 20 cm above the soil surface</tissue>
    </source>
</reference>
<proteinExistence type="predicted"/>
<protein>
    <submittedName>
        <fullName evidence="1">Uncharacterized protein</fullName>
    </submittedName>
</protein>
<name>A0A0A9BBN0_ARUDO</name>
<sequence>MDLREKNKTFCRSAKSKN</sequence>
<dbReference type="AlphaFoldDB" id="A0A0A9BBN0"/>
<organism evidence="1">
    <name type="scientific">Arundo donax</name>
    <name type="common">Giant reed</name>
    <name type="synonym">Donax arundinaceus</name>
    <dbReference type="NCBI Taxonomy" id="35708"/>
    <lineage>
        <taxon>Eukaryota</taxon>
        <taxon>Viridiplantae</taxon>
        <taxon>Streptophyta</taxon>
        <taxon>Embryophyta</taxon>
        <taxon>Tracheophyta</taxon>
        <taxon>Spermatophyta</taxon>
        <taxon>Magnoliopsida</taxon>
        <taxon>Liliopsida</taxon>
        <taxon>Poales</taxon>
        <taxon>Poaceae</taxon>
        <taxon>PACMAD clade</taxon>
        <taxon>Arundinoideae</taxon>
        <taxon>Arundineae</taxon>
        <taxon>Arundo</taxon>
    </lineage>
</organism>
<evidence type="ECO:0000313" key="1">
    <source>
        <dbReference type="EMBL" id="JAD60741.1"/>
    </source>
</evidence>
<reference evidence="1" key="2">
    <citation type="journal article" date="2015" name="Data Brief">
        <title>Shoot transcriptome of the giant reed, Arundo donax.</title>
        <authorList>
            <person name="Barrero R.A."/>
            <person name="Guerrero F.D."/>
            <person name="Moolhuijzen P."/>
            <person name="Goolsby J.A."/>
            <person name="Tidwell J."/>
            <person name="Bellgard S.E."/>
            <person name="Bellgard M.I."/>
        </authorList>
    </citation>
    <scope>NUCLEOTIDE SEQUENCE</scope>
    <source>
        <tissue evidence="1">Shoot tissue taken approximately 20 cm above the soil surface</tissue>
    </source>
</reference>
<dbReference type="EMBL" id="GBRH01237154">
    <property type="protein sequence ID" value="JAD60741.1"/>
    <property type="molecule type" value="Transcribed_RNA"/>
</dbReference>
<accession>A0A0A9BBN0</accession>